<dbReference type="EMBL" id="CABPSE010000024">
    <property type="protein sequence ID" value="VVE51675.1"/>
    <property type="molecule type" value="Genomic_DNA"/>
</dbReference>
<dbReference type="NCBIfam" id="TIGR01560">
    <property type="entry name" value="put_DNA_pack"/>
    <property type="match status" value="1"/>
</dbReference>
<dbReference type="Proteomes" id="UP000383971">
    <property type="component" value="Unassembled WGS sequence"/>
</dbReference>
<dbReference type="RefSeq" id="WP_150587025.1">
    <property type="nucleotide sequence ID" value="NZ_CABPSE010000024.1"/>
</dbReference>
<evidence type="ECO:0000313" key="2">
    <source>
        <dbReference type="Proteomes" id="UP000383971"/>
    </source>
</evidence>
<dbReference type="AlphaFoldDB" id="A0A5E4YTD2"/>
<dbReference type="CDD" id="cd08054">
    <property type="entry name" value="gp6"/>
    <property type="match status" value="1"/>
</dbReference>
<dbReference type="InterPro" id="IPR006450">
    <property type="entry name" value="Phage_HK97_gp6-like"/>
</dbReference>
<reference evidence="1 2" key="1">
    <citation type="submission" date="2019-08" db="EMBL/GenBank/DDBJ databases">
        <authorList>
            <person name="Peeters C."/>
        </authorList>
    </citation>
    <scope>NUCLEOTIDE SEQUENCE [LARGE SCALE GENOMIC DNA]</scope>
    <source>
        <strain evidence="1 2">LMG 31111</strain>
    </source>
</reference>
<proteinExistence type="predicted"/>
<evidence type="ECO:0000313" key="1">
    <source>
        <dbReference type="EMBL" id="VVE51675.1"/>
    </source>
</evidence>
<keyword evidence="2" id="KW-1185">Reference proteome</keyword>
<gene>
    <name evidence="1" type="ORF">PCO31111_04765</name>
</gene>
<dbReference type="Gene3D" id="1.10.3230.30">
    <property type="entry name" value="Phage gp6-like head-tail connector protein"/>
    <property type="match status" value="1"/>
</dbReference>
<dbReference type="Pfam" id="PF05135">
    <property type="entry name" value="Phage_connect_1"/>
    <property type="match status" value="1"/>
</dbReference>
<organism evidence="1 2">
    <name type="scientific">Pandoraea communis</name>
    <dbReference type="NCBI Taxonomy" id="2508297"/>
    <lineage>
        <taxon>Bacteria</taxon>
        <taxon>Pseudomonadati</taxon>
        <taxon>Pseudomonadota</taxon>
        <taxon>Betaproteobacteria</taxon>
        <taxon>Burkholderiales</taxon>
        <taxon>Burkholderiaceae</taxon>
        <taxon>Pandoraea</taxon>
    </lineage>
</organism>
<name>A0A5E4YTD2_9BURK</name>
<protein>
    <submittedName>
        <fullName evidence="1">Bacteriophage protein</fullName>
    </submittedName>
</protein>
<accession>A0A5E4YTD2</accession>
<sequence length="113" mass="11963">MALVELSLALGFVRQDAGVEDAVIQTLLDGATQSAIDYLNRQVFETQADLDAAVADGTAGDNPMVVNAAIKAAILKTTAELYANREDTAIGTIAELPFNARTLLRPHRIVPGL</sequence>
<dbReference type="InterPro" id="IPR021146">
    <property type="entry name" value="Phage_gp6-like_head-tail"/>
</dbReference>